<feature type="region of interest" description="Disordered" evidence="1">
    <location>
        <begin position="1"/>
        <end position="36"/>
    </location>
</feature>
<proteinExistence type="predicted"/>
<feature type="compositionally biased region" description="Basic and acidic residues" evidence="1">
    <location>
        <begin position="1"/>
        <end position="12"/>
    </location>
</feature>
<dbReference type="EMBL" id="ABCS01000002">
    <property type="protein sequence ID" value="EDM81583.1"/>
    <property type="molecule type" value="Genomic_DNA"/>
</dbReference>
<reference evidence="2 3" key="1">
    <citation type="submission" date="2007-06" db="EMBL/GenBank/DDBJ databases">
        <authorList>
            <person name="Shimkets L."/>
            <person name="Ferriera S."/>
            <person name="Johnson J."/>
            <person name="Kravitz S."/>
            <person name="Beeson K."/>
            <person name="Sutton G."/>
            <person name="Rogers Y.-H."/>
            <person name="Friedman R."/>
            <person name="Frazier M."/>
            <person name="Venter J.C."/>
        </authorList>
    </citation>
    <scope>NUCLEOTIDE SEQUENCE [LARGE SCALE GENOMIC DNA]</scope>
    <source>
        <strain evidence="2 3">SIR-1</strain>
    </source>
</reference>
<gene>
    <name evidence="2" type="ORF">PPSIR1_21739</name>
</gene>
<accession>A6FXJ5</accession>
<keyword evidence="3" id="KW-1185">Reference proteome</keyword>
<name>A6FXJ5_9BACT</name>
<dbReference type="STRING" id="391625.PPSIR1_21739"/>
<evidence type="ECO:0000256" key="1">
    <source>
        <dbReference type="SAM" id="MobiDB-lite"/>
    </source>
</evidence>
<dbReference type="AlphaFoldDB" id="A6FXJ5"/>
<dbReference type="Proteomes" id="UP000005801">
    <property type="component" value="Unassembled WGS sequence"/>
</dbReference>
<feature type="compositionally biased region" description="Acidic residues" evidence="1">
    <location>
        <begin position="13"/>
        <end position="25"/>
    </location>
</feature>
<sequence>MVAVEPHQRRDDEQADEAEAYEDTTDAQRAGVVRDG</sequence>
<comment type="caution">
    <text evidence="2">The sequence shown here is derived from an EMBL/GenBank/DDBJ whole genome shotgun (WGS) entry which is preliminary data.</text>
</comment>
<evidence type="ECO:0000313" key="2">
    <source>
        <dbReference type="EMBL" id="EDM81583.1"/>
    </source>
</evidence>
<protein>
    <submittedName>
        <fullName evidence="2">Uncharacterized protein</fullName>
    </submittedName>
</protein>
<evidence type="ECO:0000313" key="3">
    <source>
        <dbReference type="Proteomes" id="UP000005801"/>
    </source>
</evidence>
<organism evidence="2 3">
    <name type="scientific">Plesiocystis pacifica SIR-1</name>
    <dbReference type="NCBI Taxonomy" id="391625"/>
    <lineage>
        <taxon>Bacteria</taxon>
        <taxon>Pseudomonadati</taxon>
        <taxon>Myxococcota</taxon>
        <taxon>Polyangia</taxon>
        <taxon>Nannocystales</taxon>
        <taxon>Nannocystaceae</taxon>
        <taxon>Plesiocystis</taxon>
    </lineage>
</organism>